<dbReference type="SUPFAM" id="SSF158472">
    <property type="entry name" value="HAMP domain-like"/>
    <property type="match status" value="1"/>
</dbReference>
<keyword evidence="1" id="KW-1133">Transmembrane helix</keyword>
<reference evidence="3 4" key="1">
    <citation type="submission" date="2015-08" db="EMBL/GenBank/DDBJ databases">
        <authorList>
            <person name="Babu N.S."/>
            <person name="Beckwith C.J."/>
            <person name="Beseler K.G."/>
            <person name="Brison A."/>
            <person name="Carone J.V."/>
            <person name="Caskin T.P."/>
            <person name="Diamond M."/>
            <person name="Durham M.E."/>
            <person name="Foxe J.M."/>
            <person name="Go M."/>
            <person name="Henderson B.A."/>
            <person name="Jones I.B."/>
            <person name="McGettigan J.A."/>
            <person name="Micheletti S.J."/>
            <person name="Nasrallah M.E."/>
            <person name="Ortiz D."/>
            <person name="Piller C.R."/>
            <person name="Privatt S.R."/>
            <person name="Schneider S.L."/>
            <person name="Sharp S."/>
            <person name="Smith T.C."/>
            <person name="Stanton J.D."/>
            <person name="Ullery H.E."/>
            <person name="Wilson R.J."/>
            <person name="Serrano M.G."/>
            <person name="Buck G."/>
            <person name="Lee V."/>
            <person name="Wang Y."/>
            <person name="Carvalho R."/>
            <person name="Voegtly L."/>
            <person name="Shi R."/>
            <person name="Duckworth R."/>
            <person name="Johnson A."/>
            <person name="Loviza R."/>
            <person name="Walstead R."/>
            <person name="Shah Z."/>
            <person name="Kiflezghi M."/>
            <person name="Wade K."/>
            <person name="Ball S.L."/>
            <person name="Bradley K.W."/>
            <person name="Asai D.J."/>
            <person name="Bowman C.A."/>
            <person name="Russell D.A."/>
            <person name="Pope W.H."/>
            <person name="Jacobs-Sera D."/>
            <person name="Hendrix R.W."/>
            <person name="Hatfull G.F."/>
        </authorList>
    </citation>
    <scope>NUCLEOTIDE SEQUENCE [LARGE SCALE GENOMIC DNA]</scope>
    <source>
        <strain evidence="3 4">DSM 27648</strain>
    </source>
</reference>
<protein>
    <submittedName>
        <fullName evidence="3">HAMP domain protein</fullName>
    </submittedName>
</protein>
<name>A0A0K1Q0A1_9BACT</name>
<dbReference type="PROSITE" id="PS50885">
    <property type="entry name" value="HAMP"/>
    <property type="match status" value="1"/>
</dbReference>
<feature type="transmembrane region" description="Helical" evidence="1">
    <location>
        <begin position="125"/>
        <end position="150"/>
    </location>
</feature>
<dbReference type="Gene3D" id="6.10.340.10">
    <property type="match status" value="1"/>
</dbReference>
<dbReference type="EMBL" id="CP012333">
    <property type="protein sequence ID" value="AKU98824.1"/>
    <property type="molecule type" value="Genomic_DNA"/>
</dbReference>
<dbReference type="AlphaFoldDB" id="A0A0K1Q0A1"/>
<dbReference type="InterPro" id="IPR003660">
    <property type="entry name" value="HAMP_dom"/>
</dbReference>
<dbReference type="GO" id="GO:0016020">
    <property type="term" value="C:membrane"/>
    <property type="evidence" value="ECO:0007669"/>
    <property type="project" value="InterPro"/>
</dbReference>
<keyword evidence="1" id="KW-0812">Transmembrane</keyword>
<feature type="transmembrane region" description="Helical" evidence="1">
    <location>
        <begin position="20"/>
        <end position="41"/>
    </location>
</feature>
<sequence length="248" mass="27620">MAMAHARRKKSYLLDPRFQLKWTGYLVAVVLVVMTALGIIIGRTAVRAADTASLAVAQAERAYEESKANSILARRSVELAAGDNPTLQAVMDESLKEVDTQSEKNLSEVKQRQADILRDRRNLQLLLGGAGVALLLLLVLMGVVITHRIVGPVHKMKRLLRRVSTGRLVIEERLRRGDELEDLFDTFLQMTYSLRAQQSARLATLDDTLRRAEASSSTPTDVVDGLRALRAQMVIGLERRRASMHPVE</sequence>
<proteinExistence type="predicted"/>
<dbReference type="KEGG" id="llu:AKJ09_05488"/>
<dbReference type="STRING" id="1391654.AKJ09_05488"/>
<evidence type="ECO:0000256" key="1">
    <source>
        <dbReference type="SAM" id="Phobius"/>
    </source>
</evidence>
<accession>A0A0K1Q0A1</accession>
<gene>
    <name evidence="3" type="ORF">AKJ09_05488</name>
</gene>
<keyword evidence="4" id="KW-1185">Reference proteome</keyword>
<keyword evidence="1" id="KW-0472">Membrane</keyword>
<feature type="domain" description="HAMP" evidence="2">
    <location>
        <begin position="147"/>
        <end position="199"/>
    </location>
</feature>
<dbReference type="GO" id="GO:0007165">
    <property type="term" value="P:signal transduction"/>
    <property type="evidence" value="ECO:0007669"/>
    <property type="project" value="InterPro"/>
</dbReference>
<dbReference type="Proteomes" id="UP000064967">
    <property type="component" value="Chromosome"/>
</dbReference>
<dbReference type="SMART" id="SM00304">
    <property type="entry name" value="HAMP"/>
    <property type="match status" value="1"/>
</dbReference>
<evidence type="ECO:0000259" key="2">
    <source>
        <dbReference type="PROSITE" id="PS50885"/>
    </source>
</evidence>
<evidence type="ECO:0000313" key="4">
    <source>
        <dbReference type="Proteomes" id="UP000064967"/>
    </source>
</evidence>
<evidence type="ECO:0000313" key="3">
    <source>
        <dbReference type="EMBL" id="AKU98824.1"/>
    </source>
</evidence>
<dbReference type="OrthoDB" id="5510581at2"/>
<organism evidence="3 4">
    <name type="scientific">Labilithrix luteola</name>
    <dbReference type="NCBI Taxonomy" id="1391654"/>
    <lineage>
        <taxon>Bacteria</taxon>
        <taxon>Pseudomonadati</taxon>
        <taxon>Myxococcota</taxon>
        <taxon>Polyangia</taxon>
        <taxon>Polyangiales</taxon>
        <taxon>Labilitrichaceae</taxon>
        <taxon>Labilithrix</taxon>
    </lineage>
</organism>
<dbReference type="Pfam" id="PF00672">
    <property type="entry name" value="HAMP"/>
    <property type="match status" value="1"/>
</dbReference>